<feature type="region of interest" description="Disordered" evidence="1">
    <location>
        <begin position="191"/>
        <end position="214"/>
    </location>
</feature>
<proteinExistence type="predicted"/>
<name>A0A7W5A5L9_9ACTN</name>
<gene>
    <name evidence="2" type="ORF">FHS12_002848</name>
</gene>
<evidence type="ECO:0000313" key="2">
    <source>
        <dbReference type="EMBL" id="MBB3089899.1"/>
    </source>
</evidence>
<comment type="caution">
    <text evidence="2">The sequence shown here is derived from an EMBL/GenBank/DDBJ whole genome shotgun (WGS) entry which is preliminary data.</text>
</comment>
<evidence type="ECO:0000256" key="1">
    <source>
        <dbReference type="SAM" id="MobiDB-lite"/>
    </source>
</evidence>
<dbReference type="Proteomes" id="UP000577707">
    <property type="component" value="Unassembled WGS sequence"/>
</dbReference>
<evidence type="ECO:0000313" key="3">
    <source>
        <dbReference type="Proteomes" id="UP000577707"/>
    </source>
</evidence>
<protein>
    <submittedName>
        <fullName evidence="2">Uncharacterized protein</fullName>
    </submittedName>
</protein>
<reference evidence="2 3" key="1">
    <citation type="submission" date="2020-08" db="EMBL/GenBank/DDBJ databases">
        <title>Genomic Encyclopedia of Type Strains, Phase III (KMG-III): the genomes of soil and plant-associated and newly described type strains.</title>
        <authorList>
            <person name="Whitman W."/>
        </authorList>
    </citation>
    <scope>NUCLEOTIDE SEQUENCE [LARGE SCALE GENOMIC DNA]</scope>
    <source>
        <strain evidence="2 3">CECT 3302</strain>
    </source>
</reference>
<keyword evidence="3" id="KW-1185">Reference proteome</keyword>
<dbReference type="RefSeq" id="WP_183546073.1">
    <property type="nucleotide sequence ID" value="NZ_BMQT01000009.1"/>
</dbReference>
<dbReference type="EMBL" id="JACHXG010000005">
    <property type="protein sequence ID" value="MBB3089899.1"/>
    <property type="molecule type" value="Genomic_DNA"/>
</dbReference>
<sequence length="214" mass="24067">MRLKLYLSMCLVATKAPYRIEQPIPARVWASMLALPDPELNGARRVSDALTWLHKKDYVRLVRSGGAPPEVRLRSASGNGAKFVRPLTNYVQVPLGLWKNQWIARLSGRSLAVLLALLDLQGGKDPASPPSMNTQQRNRYGFSQDTWTRGERELKNLDLLTVRRSPQGAEFDWRRMRNTYWVDVEALNSRTAPLHDPSGADSHGSGRGHTSPEQ</sequence>
<accession>A0A7W5A5L9</accession>
<dbReference type="AlphaFoldDB" id="A0A7W5A5L9"/>
<organism evidence="2 3">
    <name type="scientific">Nocardioides albus</name>
    <dbReference type="NCBI Taxonomy" id="1841"/>
    <lineage>
        <taxon>Bacteria</taxon>
        <taxon>Bacillati</taxon>
        <taxon>Actinomycetota</taxon>
        <taxon>Actinomycetes</taxon>
        <taxon>Propionibacteriales</taxon>
        <taxon>Nocardioidaceae</taxon>
        <taxon>Nocardioides</taxon>
    </lineage>
</organism>